<organism evidence="2 3">
    <name type="scientific">Dorcoceras hygrometricum</name>
    <dbReference type="NCBI Taxonomy" id="472368"/>
    <lineage>
        <taxon>Eukaryota</taxon>
        <taxon>Viridiplantae</taxon>
        <taxon>Streptophyta</taxon>
        <taxon>Embryophyta</taxon>
        <taxon>Tracheophyta</taxon>
        <taxon>Spermatophyta</taxon>
        <taxon>Magnoliopsida</taxon>
        <taxon>eudicotyledons</taxon>
        <taxon>Gunneridae</taxon>
        <taxon>Pentapetalae</taxon>
        <taxon>asterids</taxon>
        <taxon>lamiids</taxon>
        <taxon>Lamiales</taxon>
        <taxon>Gesneriaceae</taxon>
        <taxon>Didymocarpoideae</taxon>
        <taxon>Trichosporeae</taxon>
        <taxon>Loxocarpinae</taxon>
        <taxon>Dorcoceras</taxon>
    </lineage>
</organism>
<protein>
    <recommendedName>
        <fullName evidence="4">Splicing factor 3B subunit 1-like</fullName>
    </recommendedName>
</protein>
<evidence type="ECO:0000256" key="1">
    <source>
        <dbReference type="SAM" id="MobiDB-lite"/>
    </source>
</evidence>
<feature type="region of interest" description="Disordered" evidence="1">
    <location>
        <begin position="606"/>
        <end position="630"/>
    </location>
</feature>
<gene>
    <name evidence="2" type="ORF">F511_21879</name>
</gene>
<reference evidence="2 3" key="1">
    <citation type="journal article" date="2015" name="Proc. Natl. Acad. Sci. U.S.A.">
        <title>The resurrection genome of Boea hygrometrica: A blueprint for survival of dehydration.</title>
        <authorList>
            <person name="Xiao L."/>
            <person name="Yang G."/>
            <person name="Zhang L."/>
            <person name="Yang X."/>
            <person name="Zhao S."/>
            <person name="Ji Z."/>
            <person name="Zhou Q."/>
            <person name="Hu M."/>
            <person name="Wang Y."/>
            <person name="Chen M."/>
            <person name="Xu Y."/>
            <person name="Jin H."/>
            <person name="Xiao X."/>
            <person name="Hu G."/>
            <person name="Bao F."/>
            <person name="Hu Y."/>
            <person name="Wan P."/>
            <person name="Li L."/>
            <person name="Deng X."/>
            <person name="Kuang T."/>
            <person name="Xiang C."/>
            <person name="Zhu J.K."/>
            <person name="Oliver M.J."/>
            <person name="He Y."/>
        </authorList>
    </citation>
    <scope>NUCLEOTIDE SEQUENCE [LARGE SCALE GENOMIC DNA]</scope>
    <source>
        <strain evidence="3">cv. XS01</strain>
    </source>
</reference>
<keyword evidence="3" id="KW-1185">Reference proteome</keyword>
<evidence type="ECO:0000313" key="2">
    <source>
        <dbReference type="EMBL" id="KZV20606.1"/>
    </source>
</evidence>
<feature type="compositionally biased region" description="Basic and acidic residues" evidence="1">
    <location>
        <begin position="289"/>
        <end position="303"/>
    </location>
</feature>
<evidence type="ECO:0008006" key="4">
    <source>
        <dbReference type="Google" id="ProtNLM"/>
    </source>
</evidence>
<feature type="region of interest" description="Disordered" evidence="1">
    <location>
        <begin position="769"/>
        <end position="831"/>
    </location>
</feature>
<proteinExistence type="predicted"/>
<sequence length="831" mass="92800">MVKMFKALEYTGLRVINAVQGKFVGISEEQFVGAFGLPIAGLKDMTEVPKDLVYDARSIFSVSDEPVNTSCKKREMKFAFCLQNDILAKSVTVKAGSFDAVTHERFLLMTAINFGVKINWSKILFDILKEMAKTFPPLKIPTVKIVGMYVSKNKNITADEDEPVEKVVKKAATKMRPAPAIVDPATKKKRTAVGRAAPIEKDLSIVPVRKLVLRDDFDDETVENIIDQVIKERAEIVGMETDLEEPAVMETAGTYPVETESRIDVSAITNYDEDSSLKVLSNEEGPLVETEKENEKEKDKEKSFAKMIDSIDTEPLSKVMDLTETFKSDEESMSIDDLLAQIPEDMMLPSVTAAEPTKIKFGHGIQIKEKYWYKASLPQIDLADKGKAPLVEDVKVIEEISSFFYSFSLCRLAILESVSDIAAKEEQILAWAETDSLQTAMRQHKLEWIRPSASNLFGRGDIQRGGILSRFHPSIKYWIRRMITIAGSWTVIEGMDRWVRECSSTTSSERMQLIQEPAVATLALICIFVEPVQDPDTRPPFSGRWGWTKVCTDVVQFSLFGHLLPVGFYNLCTDIVFVGTIIDLEADRTGFFGVFQRGLDANLISSSSSSSRSENLNPSSPSSSSDSPMHFTADDIPEIPYFDDVLPDEEIPDVQISLPTASVPSIDYTEAFAQLRAIVDQTSIEQVQTRFHLDELKAVLSKRISNLETVFLTTSDNQDRAVLVQTNILRRRCKIRRLLCLKNWLMFENYNTLCAHLAELIAYMNRGRDDKKGEVSSSRGPQPPEDRSRPGSGDSGRGRGSSSEPSRKIGSGYRGGGSTSSRGFRYWLGGS</sequence>
<dbReference type="AlphaFoldDB" id="A0A2Z7AG15"/>
<dbReference type="Proteomes" id="UP000250235">
    <property type="component" value="Unassembled WGS sequence"/>
</dbReference>
<dbReference type="EMBL" id="KV015601">
    <property type="protein sequence ID" value="KZV20606.1"/>
    <property type="molecule type" value="Genomic_DNA"/>
</dbReference>
<dbReference type="OrthoDB" id="660555at2759"/>
<evidence type="ECO:0000313" key="3">
    <source>
        <dbReference type="Proteomes" id="UP000250235"/>
    </source>
</evidence>
<feature type="compositionally biased region" description="Low complexity" evidence="1">
    <location>
        <begin position="606"/>
        <end position="628"/>
    </location>
</feature>
<feature type="compositionally biased region" description="Low complexity" evidence="1">
    <location>
        <begin position="800"/>
        <end position="811"/>
    </location>
</feature>
<name>A0A2Z7AG15_9LAMI</name>
<accession>A0A2Z7AG15</accession>
<feature type="region of interest" description="Disordered" evidence="1">
    <location>
        <begin position="281"/>
        <end position="303"/>
    </location>
</feature>